<dbReference type="EMBL" id="KI669561">
    <property type="protein sequence ID" value="ETN24484.1"/>
    <property type="molecule type" value="Genomic_DNA"/>
</dbReference>
<organism evidence="2 3">
    <name type="scientific">Phytophthora nicotianae (strain INRA-310)</name>
    <name type="common">Phytophthora parasitica</name>
    <dbReference type="NCBI Taxonomy" id="761204"/>
    <lineage>
        <taxon>Eukaryota</taxon>
        <taxon>Sar</taxon>
        <taxon>Stramenopiles</taxon>
        <taxon>Oomycota</taxon>
        <taxon>Peronosporomycetes</taxon>
        <taxon>Peronosporales</taxon>
        <taxon>Peronosporaceae</taxon>
        <taxon>Phytophthora</taxon>
    </lineage>
</organism>
<proteinExistence type="predicted"/>
<dbReference type="OrthoDB" id="10304545at2759"/>
<name>W2RIJ9_PHYN3</name>
<accession>W2RIJ9</accession>
<reference evidence="3" key="1">
    <citation type="submission" date="2011-12" db="EMBL/GenBank/DDBJ databases">
        <authorList>
            <consortium name="The Broad Institute Genome Sequencing Platform"/>
            <person name="Russ C."/>
            <person name="Tyler B."/>
            <person name="Panabieres F."/>
            <person name="Shan W."/>
            <person name="Tripathy S."/>
            <person name="Grunwald N."/>
            <person name="Machado M."/>
            <person name="Young S.K."/>
            <person name="Zeng Q."/>
            <person name="Gargeya S."/>
            <person name="Fitzgerald M."/>
            <person name="Haas B."/>
            <person name="Abouelleil A."/>
            <person name="Alvarado L."/>
            <person name="Arachchi H.M."/>
            <person name="Berlin A."/>
            <person name="Chapman S.B."/>
            <person name="Gearin G."/>
            <person name="Goldberg J."/>
            <person name="Griggs A."/>
            <person name="Gujja S."/>
            <person name="Hansen M."/>
            <person name="Heiman D."/>
            <person name="Howarth C."/>
            <person name="Larimer J."/>
            <person name="Lui A."/>
            <person name="MacDonald P.J.P."/>
            <person name="McCowen C."/>
            <person name="Montmayeur A."/>
            <person name="Murphy C."/>
            <person name="Neiman D."/>
            <person name="Pearson M."/>
            <person name="Priest M."/>
            <person name="Roberts A."/>
            <person name="Saif S."/>
            <person name="Shea T."/>
            <person name="Sisk P."/>
            <person name="Stolte C."/>
            <person name="Sykes S."/>
            <person name="Wortman J."/>
            <person name="Nusbaum C."/>
            <person name="Birren B."/>
        </authorList>
    </citation>
    <scope>NUCLEOTIDE SEQUENCE [LARGE SCALE GENOMIC DNA]</scope>
    <source>
        <strain evidence="3">INRA-310</strain>
    </source>
</reference>
<dbReference type="RefSeq" id="XP_008890546.1">
    <property type="nucleotide sequence ID" value="XM_008892298.1"/>
</dbReference>
<feature type="region of interest" description="Disordered" evidence="1">
    <location>
        <begin position="254"/>
        <end position="332"/>
    </location>
</feature>
<feature type="compositionally biased region" description="Basic and acidic residues" evidence="1">
    <location>
        <begin position="122"/>
        <end position="131"/>
    </location>
</feature>
<dbReference type="OMA" id="XNLARVE"/>
<protein>
    <submittedName>
        <fullName evidence="2">Uncharacterized protein</fullName>
    </submittedName>
</protein>
<evidence type="ECO:0000256" key="1">
    <source>
        <dbReference type="SAM" id="MobiDB-lite"/>
    </source>
</evidence>
<dbReference type="VEuPathDB" id="FungiDB:PPTG_00786"/>
<feature type="compositionally biased region" description="Basic and acidic residues" evidence="1">
    <location>
        <begin position="69"/>
        <end position="88"/>
    </location>
</feature>
<reference evidence="2 3" key="2">
    <citation type="submission" date="2013-11" db="EMBL/GenBank/DDBJ databases">
        <title>The Genome Sequence of Phytophthora parasitica INRA-310.</title>
        <authorList>
            <consortium name="The Broad Institute Genomics Platform"/>
            <person name="Russ C."/>
            <person name="Tyler B."/>
            <person name="Panabieres F."/>
            <person name="Shan W."/>
            <person name="Tripathy S."/>
            <person name="Grunwald N."/>
            <person name="Machado M."/>
            <person name="Johnson C.S."/>
            <person name="Arredondo F."/>
            <person name="Hong C."/>
            <person name="Coffey M."/>
            <person name="Young S.K."/>
            <person name="Zeng Q."/>
            <person name="Gargeya S."/>
            <person name="Fitzgerald M."/>
            <person name="Abouelleil A."/>
            <person name="Alvarado L."/>
            <person name="Chapman S.B."/>
            <person name="Gainer-Dewar J."/>
            <person name="Goldberg J."/>
            <person name="Griggs A."/>
            <person name="Gujja S."/>
            <person name="Hansen M."/>
            <person name="Howarth C."/>
            <person name="Imamovic A."/>
            <person name="Ireland A."/>
            <person name="Larimer J."/>
            <person name="McCowan C."/>
            <person name="Murphy C."/>
            <person name="Pearson M."/>
            <person name="Poon T.W."/>
            <person name="Priest M."/>
            <person name="Roberts A."/>
            <person name="Saif S."/>
            <person name="Shea T."/>
            <person name="Sykes S."/>
            <person name="Wortman J."/>
            <person name="Nusbaum C."/>
            <person name="Birren B."/>
        </authorList>
    </citation>
    <scope>NUCLEOTIDE SEQUENCE [LARGE SCALE GENOMIC DNA]</scope>
    <source>
        <strain evidence="2 3">INRA-310</strain>
    </source>
</reference>
<feature type="compositionally biased region" description="Acidic residues" evidence="1">
    <location>
        <begin position="256"/>
        <end position="265"/>
    </location>
</feature>
<sequence length="422" mass="47251">MNFLNRHGTRVDGNWPRLKALLEHAKDSKMPPSGWKTQILVNAIDDFGAQFGPYTFEDEGSPDDGDSKEDDRSGNRDGGKNKPLDISHDSSSPQQTPKKPKASGKSRSQGPVQLRPSAYTPNDHDALDATKRPLRTVTQVRESLEGLPVVWSKQRSDLQQVMLSGLAYQDALDLVSGDNEVHTRITSRALTEMLVRMMYWGKLDQTPWTKYVPTWYFKSAEALIESTDEIPERWPKLKKVRLEDEAEIQMALYEDISSEDDDERDADFQDSSPSGKSQSGSGRRATPPRGAKHKRDSESGASGKSSGGSDSGEPEHKRSRPSQERKQSALARKKYAKLTPEELRVVEVPGRGVVSWRHYGLLMKFPPGTADAVEQTAGFPDYTPNLARVEEADQVRKRWLQADFEELLKSAPWDTMRIVSGV</sequence>
<dbReference type="AlphaFoldDB" id="W2RIJ9"/>
<evidence type="ECO:0000313" key="3">
    <source>
        <dbReference type="Proteomes" id="UP000018817"/>
    </source>
</evidence>
<feature type="compositionally biased region" description="Acidic residues" evidence="1">
    <location>
        <begin position="56"/>
        <end position="68"/>
    </location>
</feature>
<dbReference type="GeneID" id="20171132"/>
<feature type="compositionally biased region" description="Basic and acidic residues" evidence="1">
    <location>
        <begin position="313"/>
        <end position="327"/>
    </location>
</feature>
<feature type="compositionally biased region" description="Low complexity" evidence="1">
    <location>
        <begin position="269"/>
        <end position="282"/>
    </location>
</feature>
<gene>
    <name evidence="2" type="ORF">PPTG_00786</name>
</gene>
<dbReference type="Proteomes" id="UP000018817">
    <property type="component" value="Unassembled WGS sequence"/>
</dbReference>
<evidence type="ECO:0000313" key="2">
    <source>
        <dbReference type="EMBL" id="ETN24484.1"/>
    </source>
</evidence>
<feature type="region of interest" description="Disordered" evidence="1">
    <location>
        <begin position="51"/>
        <end position="131"/>
    </location>
</feature>